<evidence type="ECO:0000313" key="2">
    <source>
        <dbReference type="EMBL" id="MFM9648636.1"/>
    </source>
</evidence>
<dbReference type="GeneID" id="301204073"/>
<feature type="transmembrane region" description="Helical" evidence="1">
    <location>
        <begin position="20"/>
        <end position="43"/>
    </location>
</feature>
<keyword evidence="1" id="KW-0472">Membrane</keyword>
<gene>
    <name evidence="2" type="ORF">ACKI1S_21050</name>
</gene>
<evidence type="ECO:0000313" key="3">
    <source>
        <dbReference type="Proteomes" id="UP001631993"/>
    </source>
</evidence>
<comment type="caution">
    <text evidence="2">The sequence shown here is derived from an EMBL/GenBank/DDBJ whole genome shotgun (WGS) entry which is preliminary data.</text>
</comment>
<name>A0ABW9IJG4_STRGJ</name>
<keyword evidence="3" id="KW-1185">Reference proteome</keyword>
<protein>
    <submittedName>
        <fullName evidence="2">Uncharacterized protein</fullName>
    </submittedName>
</protein>
<accession>A0ABW9IJG4</accession>
<dbReference type="Proteomes" id="UP001631993">
    <property type="component" value="Unassembled WGS sequence"/>
</dbReference>
<proteinExistence type="predicted"/>
<keyword evidence="1" id="KW-1133">Transmembrane helix</keyword>
<dbReference type="EMBL" id="JBJVNE010000010">
    <property type="protein sequence ID" value="MFM9648636.1"/>
    <property type="molecule type" value="Genomic_DNA"/>
</dbReference>
<sequence>MTTVMTGAEKRLEAGWFQRIGWVALVWFSFGLLAWVPFLYVAIRRGRSSDWVAFGAFALYECVTVPWMATDDSSDGDEFMGLAILVTLATAACMLLWGMFDKRILTMPALAYGAPGPQGHYQQGYPYGR</sequence>
<feature type="transmembrane region" description="Helical" evidence="1">
    <location>
        <begin position="81"/>
        <end position="100"/>
    </location>
</feature>
<keyword evidence="1" id="KW-0812">Transmembrane</keyword>
<dbReference type="RefSeq" id="WP_150471377.1">
    <property type="nucleotide sequence ID" value="NZ_BMVS01000005.1"/>
</dbReference>
<reference evidence="2 3" key="1">
    <citation type="submission" date="2024-12" db="EMBL/GenBank/DDBJ databases">
        <title>Forecasting of Potato common scab and diversities of Pathogenic streptomyces spp. in china.</title>
        <authorList>
            <person name="Handique U."/>
            <person name="Wu J."/>
        </authorList>
    </citation>
    <scope>NUCLEOTIDE SEQUENCE [LARGE SCALE GENOMIC DNA]</scope>
    <source>
        <strain evidence="2 3">ZRIMU1585</strain>
    </source>
</reference>
<evidence type="ECO:0000256" key="1">
    <source>
        <dbReference type="SAM" id="Phobius"/>
    </source>
</evidence>
<feature type="transmembrane region" description="Helical" evidence="1">
    <location>
        <begin position="50"/>
        <end position="69"/>
    </location>
</feature>
<organism evidence="2 3">
    <name type="scientific">Streptomyces galilaeus</name>
    <dbReference type="NCBI Taxonomy" id="33899"/>
    <lineage>
        <taxon>Bacteria</taxon>
        <taxon>Bacillati</taxon>
        <taxon>Actinomycetota</taxon>
        <taxon>Actinomycetes</taxon>
        <taxon>Kitasatosporales</taxon>
        <taxon>Streptomycetaceae</taxon>
        <taxon>Streptomyces</taxon>
    </lineage>
</organism>